<comment type="caution">
    <text evidence="5">The sequence shown here is derived from an EMBL/GenBank/DDBJ whole genome shotgun (WGS) entry which is preliminary data.</text>
</comment>
<dbReference type="VEuPathDB" id="FungiDB:RhiirA1_416992"/>
<dbReference type="PROSITE" id="PS51719">
    <property type="entry name" value="G_SEPTIN"/>
    <property type="match status" value="1"/>
</dbReference>
<dbReference type="Pfam" id="PF00735">
    <property type="entry name" value="Septin"/>
    <property type="match status" value="1"/>
</dbReference>
<evidence type="ECO:0000256" key="3">
    <source>
        <dbReference type="RuleBase" id="RU004560"/>
    </source>
</evidence>
<name>A0A2I1FYT7_9GLOM</name>
<dbReference type="VEuPathDB" id="FungiDB:FUN_017842"/>
<dbReference type="GO" id="GO:0005938">
    <property type="term" value="C:cell cortex"/>
    <property type="evidence" value="ECO:0007669"/>
    <property type="project" value="UniProtKB-ARBA"/>
</dbReference>
<keyword evidence="5" id="KW-0131">Cell cycle</keyword>
<accession>A0A2I1FYT7</accession>
<protein>
    <submittedName>
        <fullName evidence="5">Cell division/GTP binding protein</fullName>
    </submittedName>
</protein>
<sequence length="334" mass="38179">MSSKMSSRSRRRKHAISQLNIMVVGFRSLGKTSFIRMLFDTLSIRRNSKEEPVLPASLFQSAESVRDAEEARTKELYSFTLDIDEEGEKISLTLVDTPGFVRDNELRLDVQVTEALRYIEAQFDHTLAEETKVKRNPKAVDSQIHACLYFIDNANNGLTEKDIRILKRLTVRVNVIPIIAKADLLTNTQLANLKEAIKKDLKTHEIPVFAFPVDEEGGDDEMEPELAEEIANAQSQVPFSIIAPEDAAITDPNTGDRIRGRQYAWGIIDCLNPKHCDFVVLRNVLLSSQRKLFKDITTEVFYEQYRTERLMARKASKMITKEQKKKLMEDLSEI</sequence>
<dbReference type="Proteomes" id="UP000234323">
    <property type="component" value="Unassembled WGS sequence"/>
</dbReference>
<evidence type="ECO:0000313" key="5">
    <source>
        <dbReference type="EMBL" id="PKY39539.1"/>
    </source>
</evidence>
<dbReference type="GO" id="GO:0051301">
    <property type="term" value="P:cell division"/>
    <property type="evidence" value="ECO:0007669"/>
    <property type="project" value="UniProtKB-KW"/>
</dbReference>
<dbReference type="VEuPathDB" id="FungiDB:RhiirFUN_019261"/>
<keyword evidence="5" id="KW-0132">Cell division</keyword>
<keyword evidence="2 3" id="KW-0342">GTP-binding</keyword>
<gene>
    <name evidence="5" type="ORF">RhiirA4_233641</name>
</gene>
<feature type="domain" description="Septin-type G" evidence="4">
    <location>
        <begin position="15"/>
        <end position="312"/>
    </location>
</feature>
<dbReference type="PANTHER" id="PTHR18884">
    <property type="entry name" value="SEPTIN"/>
    <property type="match status" value="1"/>
</dbReference>
<dbReference type="SUPFAM" id="SSF52540">
    <property type="entry name" value="P-loop containing nucleoside triphosphate hydrolases"/>
    <property type="match status" value="1"/>
</dbReference>
<dbReference type="EMBL" id="LLXI01000067">
    <property type="protein sequence ID" value="PKY39539.1"/>
    <property type="molecule type" value="Genomic_DNA"/>
</dbReference>
<evidence type="ECO:0000259" key="4">
    <source>
        <dbReference type="PROSITE" id="PS51719"/>
    </source>
</evidence>
<evidence type="ECO:0000256" key="1">
    <source>
        <dbReference type="ARBA" id="ARBA00022741"/>
    </source>
</evidence>
<evidence type="ECO:0000256" key="2">
    <source>
        <dbReference type="ARBA" id="ARBA00023134"/>
    </source>
</evidence>
<dbReference type="PIRSF" id="PIRSF006698">
    <property type="entry name" value="Septin"/>
    <property type="match status" value="1"/>
</dbReference>
<reference evidence="5 6" key="1">
    <citation type="submission" date="2015-10" db="EMBL/GenBank/DDBJ databases">
        <title>Genome analyses suggest a sexual origin of heterokaryosis in a supposedly ancient asexual fungus.</title>
        <authorList>
            <person name="Ropars J."/>
            <person name="Sedzielewska K."/>
            <person name="Noel J."/>
            <person name="Charron P."/>
            <person name="Farinelli L."/>
            <person name="Marton T."/>
            <person name="Kruger M."/>
            <person name="Pelin A."/>
            <person name="Brachmann A."/>
            <person name="Corradi N."/>
        </authorList>
    </citation>
    <scope>NUCLEOTIDE SEQUENCE [LARGE SCALE GENOMIC DNA]</scope>
    <source>
        <strain evidence="5 6">A4</strain>
    </source>
</reference>
<organism evidence="5 6">
    <name type="scientific">Rhizophagus irregularis</name>
    <dbReference type="NCBI Taxonomy" id="588596"/>
    <lineage>
        <taxon>Eukaryota</taxon>
        <taxon>Fungi</taxon>
        <taxon>Fungi incertae sedis</taxon>
        <taxon>Mucoromycota</taxon>
        <taxon>Glomeromycotina</taxon>
        <taxon>Glomeromycetes</taxon>
        <taxon>Glomerales</taxon>
        <taxon>Glomeraceae</taxon>
        <taxon>Rhizophagus</taxon>
    </lineage>
</organism>
<evidence type="ECO:0000313" key="6">
    <source>
        <dbReference type="Proteomes" id="UP000234323"/>
    </source>
</evidence>
<dbReference type="GO" id="GO:0005525">
    <property type="term" value="F:GTP binding"/>
    <property type="evidence" value="ECO:0007669"/>
    <property type="project" value="UniProtKB-KW"/>
</dbReference>
<dbReference type="AlphaFoldDB" id="A0A2I1FYT7"/>
<dbReference type="InterPro" id="IPR027417">
    <property type="entry name" value="P-loop_NTPase"/>
</dbReference>
<keyword evidence="6" id="KW-1185">Reference proteome</keyword>
<dbReference type="InterPro" id="IPR016491">
    <property type="entry name" value="Septin"/>
</dbReference>
<dbReference type="Gene3D" id="3.40.50.300">
    <property type="entry name" value="P-loop containing nucleotide triphosphate hydrolases"/>
    <property type="match status" value="1"/>
</dbReference>
<comment type="similarity">
    <text evidence="3">Belongs to the TRAFAC class TrmE-Era-EngA-EngB-Septin-like GTPase superfamily. Septin GTPase family.</text>
</comment>
<keyword evidence="1 3" id="KW-0547">Nucleotide-binding</keyword>
<dbReference type="InterPro" id="IPR030379">
    <property type="entry name" value="G_SEPTIN_dom"/>
</dbReference>
<dbReference type="GO" id="GO:0032156">
    <property type="term" value="C:septin cytoskeleton"/>
    <property type="evidence" value="ECO:0007669"/>
    <property type="project" value="UniProtKB-ARBA"/>
</dbReference>
<proteinExistence type="inferred from homology"/>